<dbReference type="Pfam" id="PF00067">
    <property type="entry name" value="p450"/>
    <property type="match status" value="1"/>
</dbReference>
<keyword evidence="2" id="KW-0503">Monooxygenase</keyword>
<proteinExistence type="inferred from homology"/>
<dbReference type="EMBL" id="BAAAPE010000011">
    <property type="protein sequence ID" value="GAA2083649.1"/>
    <property type="molecule type" value="Genomic_DNA"/>
</dbReference>
<dbReference type="PRINTS" id="PR00359">
    <property type="entry name" value="BP450"/>
</dbReference>
<dbReference type="InterPro" id="IPR002397">
    <property type="entry name" value="Cyt_P450_B"/>
</dbReference>
<keyword evidence="4" id="KW-1185">Reference proteome</keyword>
<dbReference type="SUPFAM" id="SSF48264">
    <property type="entry name" value="Cytochrome P450"/>
    <property type="match status" value="1"/>
</dbReference>
<protein>
    <submittedName>
        <fullName evidence="3">Cytochrome P450</fullName>
    </submittedName>
</protein>
<gene>
    <name evidence="3" type="ORF">GCM10009801_44240</name>
</gene>
<dbReference type="InterPro" id="IPR017972">
    <property type="entry name" value="Cyt_P450_CS"/>
</dbReference>
<accession>A0ABP5HPE2</accession>
<dbReference type="InterPro" id="IPR036396">
    <property type="entry name" value="Cyt_P450_sf"/>
</dbReference>
<dbReference type="CDD" id="cd11033">
    <property type="entry name" value="CYP142-like"/>
    <property type="match status" value="1"/>
</dbReference>
<evidence type="ECO:0000313" key="3">
    <source>
        <dbReference type="EMBL" id="GAA2083649.1"/>
    </source>
</evidence>
<evidence type="ECO:0000256" key="2">
    <source>
        <dbReference type="RuleBase" id="RU000461"/>
    </source>
</evidence>
<reference evidence="4" key="1">
    <citation type="journal article" date="2019" name="Int. J. Syst. Evol. Microbiol.">
        <title>The Global Catalogue of Microorganisms (GCM) 10K type strain sequencing project: providing services to taxonomists for standard genome sequencing and annotation.</title>
        <authorList>
            <consortium name="The Broad Institute Genomics Platform"/>
            <consortium name="The Broad Institute Genome Sequencing Center for Infectious Disease"/>
            <person name="Wu L."/>
            <person name="Ma J."/>
        </authorList>
    </citation>
    <scope>NUCLEOTIDE SEQUENCE [LARGE SCALE GENOMIC DNA]</scope>
    <source>
        <strain evidence="4">JCM 15478</strain>
    </source>
</reference>
<name>A0ABP5HPE2_9ACTN</name>
<dbReference type="Gene3D" id="1.10.630.10">
    <property type="entry name" value="Cytochrome P450"/>
    <property type="match status" value="1"/>
</dbReference>
<comment type="caution">
    <text evidence="3">The sequence shown here is derived from an EMBL/GenBank/DDBJ whole genome shotgun (WGS) entry which is preliminary data.</text>
</comment>
<dbReference type="InterPro" id="IPR001128">
    <property type="entry name" value="Cyt_P450"/>
</dbReference>
<keyword evidence="2" id="KW-0560">Oxidoreductase</keyword>
<dbReference type="PANTHER" id="PTHR46696">
    <property type="entry name" value="P450, PUTATIVE (EUROFUNG)-RELATED"/>
    <property type="match status" value="1"/>
</dbReference>
<comment type="similarity">
    <text evidence="1 2">Belongs to the cytochrome P450 family.</text>
</comment>
<dbReference type="PANTHER" id="PTHR46696:SF4">
    <property type="entry name" value="BIOTIN BIOSYNTHESIS CYTOCHROME P450"/>
    <property type="match status" value="1"/>
</dbReference>
<keyword evidence="2" id="KW-0479">Metal-binding</keyword>
<keyword evidence="2" id="KW-0349">Heme</keyword>
<dbReference type="PROSITE" id="PS00086">
    <property type="entry name" value="CYTOCHROME_P450"/>
    <property type="match status" value="1"/>
</dbReference>
<dbReference type="RefSeq" id="WP_344530789.1">
    <property type="nucleotide sequence ID" value="NZ_BAAAPE010000011.1"/>
</dbReference>
<keyword evidence="2" id="KW-0408">Iron</keyword>
<sequence length="407" mass="44082">MHGLAPVALEGLDDLNLLDLRLHATSDLGPVWRRLRDEAPVWWHPSRGGLPGFWVVTRYEDVVAVSKDNRHYTVARGNMLGTLLRGGDTAGGKMIAVSDGPWHAALRRLLISGFGPRALGVVAQTIETATRRVVTAALERGTCDFAREVAAQIPLTAICELLGVPEEDRASVLELTNAAMLTGGEDEPDIETRVARSRILGYYSRLAAERRDAPGGDLVSLLATSEVDGRPLTKEETLLNCYNLIVGGDETARLAMSGGVLALIDHPEQWKRLLADPAAVDPAVEEILRWTSPASHVGRTATAATELRGTRIEEGDIVTLWTPAANRDERAFDEPDTFDLARSPNRHVTFGHGAHFCIGAHLARTELRTLLHTLRTHATSIALTGPPRRIESNFITGISSLPVALSG</sequence>
<evidence type="ECO:0000313" key="4">
    <source>
        <dbReference type="Proteomes" id="UP001500016"/>
    </source>
</evidence>
<organism evidence="3 4">
    <name type="scientific">Streptomyces albiaxialis</name>
    <dbReference type="NCBI Taxonomy" id="329523"/>
    <lineage>
        <taxon>Bacteria</taxon>
        <taxon>Bacillati</taxon>
        <taxon>Actinomycetota</taxon>
        <taxon>Actinomycetes</taxon>
        <taxon>Kitasatosporales</taxon>
        <taxon>Streptomycetaceae</taxon>
        <taxon>Streptomyces</taxon>
    </lineage>
</organism>
<dbReference type="Proteomes" id="UP001500016">
    <property type="component" value="Unassembled WGS sequence"/>
</dbReference>
<evidence type="ECO:0000256" key="1">
    <source>
        <dbReference type="ARBA" id="ARBA00010617"/>
    </source>
</evidence>